<dbReference type="Pfam" id="PF20060">
    <property type="entry name" value="DUF6459"/>
    <property type="match status" value="1"/>
</dbReference>
<protein>
    <submittedName>
        <fullName evidence="1">Uncharacterized protein</fullName>
    </submittedName>
</protein>
<dbReference type="KEGG" id="mdu:MDUV_27750"/>
<dbReference type="EMBL" id="AP022563">
    <property type="protein sequence ID" value="BBX17915.1"/>
    <property type="molecule type" value="Genomic_DNA"/>
</dbReference>
<sequence>MPASSIATEQFTVAPVIDYEPAPLPSDRSCLAPTALHRSTPRPARGPRRGEPAPPKTAVVFAETALRQLLEVIDRRRPVAQLRPLMTPVLVERVIARAKATRSGSASMLRVRTRAVDAGTDGAGIGAAEVFGSFRRAGRVHAIAARIERHRDSWRIVALQIG</sequence>
<accession>A0A7I7K1H8</accession>
<proteinExistence type="predicted"/>
<dbReference type="Proteomes" id="UP000467006">
    <property type="component" value="Chromosome"/>
</dbReference>
<evidence type="ECO:0000313" key="2">
    <source>
        <dbReference type="Proteomes" id="UP000467006"/>
    </source>
</evidence>
<organism evidence="1 2">
    <name type="scientific">Mycolicibacterium duvalii</name>
    <dbReference type="NCBI Taxonomy" id="39688"/>
    <lineage>
        <taxon>Bacteria</taxon>
        <taxon>Bacillati</taxon>
        <taxon>Actinomycetota</taxon>
        <taxon>Actinomycetes</taxon>
        <taxon>Mycobacteriales</taxon>
        <taxon>Mycobacteriaceae</taxon>
        <taxon>Mycolicibacterium</taxon>
    </lineage>
</organism>
<dbReference type="OrthoDB" id="4775331at2"/>
<gene>
    <name evidence="1" type="ORF">MDUV_27750</name>
</gene>
<dbReference type="InterPro" id="IPR045596">
    <property type="entry name" value="DUF6459"/>
</dbReference>
<name>A0A7I7K1H8_9MYCO</name>
<reference evidence="1 2" key="1">
    <citation type="journal article" date="2019" name="Emerg. Microbes Infect.">
        <title>Comprehensive subspecies identification of 175 nontuberculous mycobacteria species based on 7547 genomic profiles.</title>
        <authorList>
            <person name="Matsumoto Y."/>
            <person name="Kinjo T."/>
            <person name="Motooka D."/>
            <person name="Nabeya D."/>
            <person name="Jung N."/>
            <person name="Uechi K."/>
            <person name="Horii T."/>
            <person name="Iida T."/>
            <person name="Fujita J."/>
            <person name="Nakamura S."/>
        </authorList>
    </citation>
    <scope>NUCLEOTIDE SEQUENCE [LARGE SCALE GENOMIC DNA]</scope>
    <source>
        <strain evidence="1 2">JCM 6396</strain>
    </source>
</reference>
<evidence type="ECO:0000313" key="1">
    <source>
        <dbReference type="EMBL" id="BBX17915.1"/>
    </source>
</evidence>
<keyword evidence="2" id="KW-1185">Reference proteome</keyword>
<dbReference type="AlphaFoldDB" id="A0A7I7K1H8"/>
<dbReference type="RefSeq" id="WP_098004044.1">
    <property type="nucleotide sequence ID" value="NZ_AP022563.1"/>
</dbReference>